<dbReference type="SUPFAM" id="SSF52218">
    <property type="entry name" value="Flavoproteins"/>
    <property type="match status" value="1"/>
</dbReference>
<evidence type="ECO:0000259" key="1">
    <source>
        <dbReference type="Pfam" id="PF03358"/>
    </source>
</evidence>
<dbReference type="RefSeq" id="WP_053238234.1">
    <property type="nucleotide sequence ID" value="NZ_CP011125.1"/>
</dbReference>
<protein>
    <recommendedName>
        <fullName evidence="1">NADPH-dependent FMN reductase-like domain-containing protein</fullName>
    </recommendedName>
</protein>
<dbReference type="AlphaFoldDB" id="A0A0F6SI06"/>
<dbReference type="Gene3D" id="3.40.50.360">
    <property type="match status" value="1"/>
</dbReference>
<organism evidence="2 3">
    <name type="scientific">Sandaracinus amylolyticus</name>
    <dbReference type="NCBI Taxonomy" id="927083"/>
    <lineage>
        <taxon>Bacteria</taxon>
        <taxon>Pseudomonadati</taxon>
        <taxon>Myxococcota</taxon>
        <taxon>Polyangia</taxon>
        <taxon>Polyangiales</taxon>
        <taxon>Sandaracinaceae</taxon>
        <taxon>Sandaracinus</taxon>
    </lineage>
</organism>
<sequence>MHRPRILAIQAGLGGEDGNSAALLAHALPHLEPHADVELVTLASTPGFAPHRDALALADAFVLVTGTYWDGPSSHLQRFLEEATPSEGTALWLGKPAAVLVGAHAVGGKSVLARLQSVLATLGASIPPMSGLVVTLAAQIAIDHASHGHADDLWSTADLEIVCHNLLVATRVDRSAYRAWPVDRRDPSRRWLR</sequence>
<dbReference type="KEGG" id="samy:DB32_008508"/>
<accession>A0A0F6SI06</accession>
<dbReference type="EMBL" id="CP011125">
    <property type="protein sequence ID" value="AKF11359.1"/>
    <property type="molecule type" value="Genomic_DNA"/>
</dbReference>
<dbReference type="InterPro" id="IPR029039">
    <property type="entry name" value="Flavoprotein-like_sf"/>
</dbReference>
<reference evidence="2 3" key="1">
    <citation type="submission" date="2015-03" db="EMBL/GenBank/DDBJ databases">
        <title>Genome assembly of Sandaracinus amylolyticus DSM 53668.</title>
        <authorList>
            <person name="Sharma G."/>
            <person name="Subramanian S."/>
        </authorList>
    </citation>
    <scope>NUCLEOTIDE SEQUENCE [LARGE SCALE GENOMIC DNA]</scope>
    <source>
        <strain evidence="2 3">DSM 53668</strain>
    </source>
</reference>
<dbReference type="GO" id="GO:0016491">
    <property type="term" value="F:oxidoreductase activity"/>
    <property type="evidence" value="ECO:0007669"/>
    <property type="project" value="InterPro"/>
</dbReference>
<gene>
    <name evidence="2" type="ORF">DB32_008508</name>
</gene>
<feature type="domain" description="NADPH-dependent FMN reductase-like" evidence="1">
    <location>
        <begin position="5"/>
        <end position="130"/>
    </location>
</feature>
<evidence type="ECO:0000313" key="3">
    <source>
        <dbReference type="Proteomes" id="UP000034883"/>
    </source>
</evidence>
<dbReference type="Proteomes" id="UP000034883">
    <property type="component" value="Chromosome"/>
</dbReference>
<keyword evidence="3" id="KW-1185">Reference proteome</keyword>
<dbReference type="STRING" id="927083.DB32_008508"/>
<proteinExistence type="predicted"/>
<dbReference type="Pfam" id="PF03358">
    <property type="entry name" value="FMN_red"/>
    <property type="match status" value="1"/>
</dbReference>
<dbReference type="InterPro" id="IPR005025">
    <property type="entry name" value="FMN_Rdtase-like_dom"/>
</dbReference>
<name>A0A0F6SI06_9BACT</name>
<evidence type="ECO:0000313" key="2">
    <source>
        <dbReference type="EMBL" id="AKF11359.1"/>
    </source>
</evidence>